<dbReference type="InterPro" id="IPR053793">
    <property type="entry name" value="PB1-like"/>
</dbReference>
<comment type="subunit">
    <text evidence="5">Homodimers and heterodimers.</text>
</comment>
<dbReference type="SUPFAM" id="SSF54277">
    <property type="entry name" value="CAD &amp; PB1 domains"/>
    <property type="match status" value="1"/>
</dbReference>
<protein>
    <recommendedName>
        <fullName evidence="5">Auxin-responsive protein</fullName>
    </recommendedName>
</protein>
<proteinExistence type="inferred from homology"/>
<evidence type="ECO:0000256" key="3">
    <source>
        <dbReference type="ARBA" id="ARBA00022491"/>
    </source>
</evidence>
<dbReference type="EMBL" id="JAHRHJ020000005">
    <property type="protein sequence ID" value="KAH9313827.1"/>
    <property type="molecule type" value="Genomic_DNA"/>
</dbReference>
<dbReference type="PANTHER" id="PTHR31734">
    <property type="entry name" value="AUXIN-RESPONSIVE PROTEIN IAA17"/>
    <property type="match status" value="1"/>
</dbReference>
<keyword evidence="5" id="KW-0804">Transcription</keyword>
<dbReference type="PROSITE" id="PS51745">
    <property type="entry name" value="PB1"/>
    <property type="match status" value="1"/>
</dbReference>
<comment type="subcellular location">
    <subcellularLocation>
        <location evidence="1 5">Nucleus</location>
    </subcellularLocation>
</comment>
<dbReference type="PANTHER" id="PTHR31734:SF28">
    <property type="entry name" value="AUXIN-RESPONSIVE PROTEIN IAA13"/>
    <property type="match status" value="1"/>
</dbReference>
<evidence type="ECO:0000313" key="8">
    <source>
        <dbReference type="EMBL" id="KAH9313827.1"/>
    </source>
</evidence>
<dbReference type="InterPro" id="IPR033389">
    <property type="entry name" value="AUX/IAA_dom"/>
</dbReference>
<keyword evidence="5" id="KW-0805">Transcription regulation</keyword>
<feature type="non-terminal residue" evidence="8">
    <location>
        <position position="1"/>
    </location>
</feature>
<dbReference type="Gene3D" id="3.10.20.90">
    <property type="entry name" value="Phosphatidylinositol 3-kinase Catalytic Subunit, Chain A, domain 1"/>
    <property type="match status" value="1"/>
</dbReference>
<name>A0AA38G029_TAXCH</name>
<dbReference type="AlphaFoldDB" id="A0AA38G029"/>
<feature type="compositionally biased region" description="Polar residues" evidence="6">
    <location>
        <begin position="303"/>
        <end position="315"/>
    </location>
</feature>
<feature type="region of interest" description="Disordered" evidence="6">
    <location>
        <begin position="16"/>
        <end position="40"/>
    </location>
</feature>
<dbReference type="GO" id="GO:0009734">
    <property type="term" value="P:auxin-activated signaling pathway"/>
    <property type="evidence" value="ECO:0007669"/>
    <property type="project" value="UniProtKB-UniRule"/>
</dbReference>
<keyword evidence="5" id="KW-0539">Nucleus</keyword>
<gene>
    <name evidence="8" type="ORF">KI387_022454</name>
</gene>
<comment type="caution">
    <text evidence="8">The sequence shown here is derived from an EMBL/GenBank/DDBJ whole genome shotgun (WGS) entry which is preliminary data.</text>
</comment>
<keyword evidence="4 5" id="KW-0927">Auxin signaling pathway</keyword>
<evidence type="ECO:0000256" key="6">
    <source>
        <dbReference type="SAM" id="MobiDB-lite"/>
    </source>
</evidence>
<keyword evidence="3 5" id="KW-0678">Repressor</keyword>
<dbReference type="InterPro" id="IPR003311">
    <property type="entry name" value="AUX_IAA"/>
</dbReference>
<evidence type="ECO:0000259" key="7">
    <source>
        <dbReference type="PROSITE" id="PS51745"/>
    </source>
</evidence>
<accession>A0AA38G029</accession>
<evidence type="ECO:0000313" key="9">
    <source>
        <dbReference type="Proteomes" id="UP000824469"/>
    </source>
</evidence>
<dbReference type="Pfam" id="PF02309">
    <property type="entry name" value="AUX_IAA"/>
    <property type="match status" value="1"/>
</dbReference>
<keyword evidence="9" id="KW-1185">Reference proteome</keyword>
<reference evidence="8 9" key="1">
    <citation type="journal article" date="2021" name="Nat. Plants">
        <title>The Taxus genome provides insights into paclitaxel biosynthesis.</title>
        <authorList>
            <person name="Xiong X."/>
            <person name="Gou J."/>
            <person name="Liao Q."/>
            <person name="Li Y."/>
            <person name="Zhou Q."/>
            <person name="Bi G."/>
            <person name="Li C."/>
            <person name="Du R."/>
            <person name="Wang X."/>
            <person name="Sun T."/>
            <person name="Guo L."/>
            <person name="Liang H."/>
            <person name="Lu P."/>
            <person name="Wu Y."/>
            <person name="Zhang Z."/>
            <person name="Ro D.K."/>
            <person name="Shang Y."/>
            <person name="Huang S."/>
            <person name="Yan J."/>
        </authorList>
    </citation>
    <scope>NUCLEOTIDE SEQUENCE [LARGE SCALE GENOMIC DNA]</scope>
    <source>
        <strain evidence="8">Ta-2019</strain>
    </source>
</reference>
<comment type="function">
    <text evidence="5">Aux/IAA proteins are short-lived transcriptional factors that function as repressors of early auxin response genes at low auxin concentrations.</text>
</comment>
<dbReference type="Proteomes" id="UP000824469">
    <property type="component" value="Unassembled WGS sequence"/>
</dbReference>
<feature type="domain" description="PB1" evidence="7">
    <location>
        <begin position="323"/>
        <end position="417"/>
    </location>
</feature>
<dbReference type="GO" id="GO:0005634">
    <property type="term" value="C:nucleus"/>
    <property type="evidence" value="ECO:0007669"/>
    <property type="project" value="UniProtKB-SubCell"/>
</dbReference>
<dbReference type="GO" id="GO:0006355">
    <property type="term" value="P:regulation of DNA-templated transcription"/>
    <property type="evidence" value="ECO:0007669"/>
    <property type="project" value="InterPro"/>
</dbReference>
<evidence type="ECO:0000256" key="4">
    <source>
        <dbReference type="ARBA" id="ARBA00023294"/>
    </source>
</evidence>
<evidence type="ECO:0000256" key="2">
    <source>
        <dbReference type="ARBA" id="ARBA00006728"/>
    </source>
</evidence>
<feature type="compositionally biased region" description="Low complexity" evidence="6">
    <location>
        <begin position="22"/>
        <end position="34"/>
    </location>
</feature>
<sequence>MENLFPVVCVVSSANNEKSNKPESYPFSSSSLSPDHSDNSCMDRPLGSELSCTDAQKISEERDFIGLSEVSSFSKNTDKCGDCEDGDLELSLGLSLWVGDIEKKHNDGQSNPPHFTGTTQCVKILTNRELQSTDICCNDRTMVNGLIGVKRNYNEAIVCNPQQRGQDRGVSIGITPDVDQTRQVQCTAPVFSEKNTQENLGIDKNKANSLLFHRNACRWSQPFAMTQSRMDSVNGPCILNQDKADHQLFGSEHCLVADEPPTKNQAIGWPPIQAHRRNSLCSHPKPSGEKQAIGWPPIRENQRNSLGSHPNPSGENQGGPGNSRFVKVNMDGVAIGRKVDLTAHESYEALVKDLENMFQTSTENQTTSSGSMPLRLLDPTSDMVLTYEDKEGDCMLVGDIPWKMFVNMVIRLRIMKTSDANAL</sequence>
<dbReference type="OMA" id="WINHVES"/>
<organism evidence="8 9">
    <name type="scientific">Taxus chinensis</name>
    <name type="common">Chinese yew</name>
    <name type="synonym">Taxus wallichiana var. chinensis</name>
    <dbReference type="NCBI Taxonomy" id="29808"/>
    <lineage>
        <taxon>Eukaryota</taxon>
        <taxon>Viridiplantae</taxon>
        <taxon>Streptophyta</taxon>
        <taxon>Embryophyta</taxon>
        <taxon>Tracheophyta</taxon>
        <taxon>Spermatophyta</taxon>
        <taxon>Pinopsida</taxon>
        <taxon>Pinidae</taxon>
        <taxon>Conifers II</taxon>
        <taxon>Cupressales</taxon>
        <taxon>Taxaceae</taxon>
        <taxon>Taxus</taxon>
    </lineage>
</organism>
<evidence type="ECO:0000256" key="5">
    <source>
        <dbReference type="RuleBase" id="RU004549"/>
    </source>
</evidence>
<comment type="similarity">
    <text evidence="2 5">Belongs to the Aux/IAA family.</text>
</comment>
<evidence type="ECO:0000256" key="1">
    <source>
        <dbReference type="ARBA" id="ARBA00004123"/>
    </source>
</evidence>
<feature type="region of interest" description="Disordered" evidence="6">
    <location>
        <begin position="276"/>
        <end position="324"/>
    </location>
</feature>